<proteinExistence type="predicted"/>
<evidence type="ECO:0000313" key="1">
    <source>
        <dbReference type="EMBL" id="RDW94983.1"/>
    </source>
</evidence>
<comment type="caution">
    <text evidence="1">The sequence shown here is derived from an EMBL/GenBank/DDBJ whole genome shotgun (WGS) entry which is preliminary data.</text>
</comment>
<sequence length="189" mass="20315">MEADRARLPPPPRRMEVLPTAGSCGRAEIVELRLGNARVAGQRSIGLTIQNPPLQFPMTRGAGESACLDCTFFISNRSHLGVPRRSSTLRPPTTSYVRHVRKGAVALGKASHKLLHDPMAMDLHFGAAGAGSSPDCGLGKGMCFRHTTSTACHTAGAHRNKASSAVSNYDEFEQERTLSLQDRGHRATS</sequence>
<dbReference type="EMBL" id="PDLN01000001">
    <property type="protein sequence ID" value="RDW94983.1"/>
    <property type="molecule type" value="Genomic_DNA"/>
</dbReference>
<accession>A0A3D8T8U6</accession>
<dbReference type="AlphaFoldDB" id="A0A3D8T8U6"/>
<dbReference type="Proteomes" id="UP000256328">
    <property type="component" value="Unassembled WGS sequence"/>
</dbReference>
<protein>
    <submittedName>
        <fullName evidence="1">Uncharacterized protein</fullName>
    </submittedName>
</protein>
<keyword evidence="2" id="KW-1185">Reference proteome</keyword>
<gene>
    <name evidence="1" type="ORF">BP5796_00746</name>
</gene>
<name>A0A3D8T8U6_9HELO</name>
<evidence type="ECO:0000313" key="2">
    <source>
        <dbReference type="Proteomes" id="UP000256328"/>
    </source>
</evidence>
<organism evidence="1 2">
    <name type="scientific">Coleophoma crateriformis</name>
    <dbReference type="NCBI Taxonomy" id="565419"/>
    <lineage>
        <taxon>Eukaryota</taxon>
        <taxon>Fungi</taxon>
        <taxon>Dikarya</taxon>
        <taxon>Ascomycota</taxon>
        <taxon>Pezizomycotina</taxon>
        <taxon>Leotiomycetes</taxon>
        <taxon>Helotiales</taxon>
        <taxon>Dermateaceae</taxon>
        <taxon>Coleophoma</taxon>
    </lineage>
</organism>
<reference evidence="1 2" key="1">
    <citation type="journal article" date="2018" name="IMA Fungus">
        <title>IMA Genome-F 9: Draft genome sequence of Annulohypoxylon stygium, Aspergillus mulundensis, Berkeleyomyces basicola (syn. Thielaviopsis basicola), Ceratocystis smalleyi, two Cercospora beticola strains, Coleophoma cylindrospora, Fusarium fracticaudum, Phialophora cf. hyalina, and Morchella septimelata.</title>
        <authorList>
            <person name="Wingfield B.D."/>
            <person name="Bills G.F."/>
            <person name="Dong Y."/>
            <person name="Huang W."/>
            <person name="Nel W.J."/>
            <person name="Swalarsk-Parry B.S."/>
            <person name="Vaghefi N."/>
            <person name="Wilken P.M."/>
            <person name="An Z."/>
            <person name="de Beer Z.W."/>
            <person name="De Vos L."/>
            <person name="Chen L."/>
            <person name="Duong T.A."/>
            <person name="Gao Y."/>
            <person name="Hammerbacher A."/>
            <person name="Kikkert J.R."/>
            <person name="Li Y."/>
            <person name="Li H."/>
            <person name="Li K."/>
            <person name="Li Q."/>
            <person name="Liu X."/>
            <person name="Ma X."/>
            <person name="Naidoo K."/>
            <person name="Pethybridge S.J."/>
            <person name="Sun J."/>
            <person name="Steenkamp E.T."/>
            <person name="van der Nest M.A."/>
            <person name="van Wyk S."/>
            <person name="Wingfield M.J."/>
            <person name="Xiong C."/>
            <person name="Yue Q."/>
            <person name="Zhang X."/>
        </authorList>
    </citation>
    <scope>NUCLEOTIDE SEQUENCE [LARGE SCALE GENOMIC DNA]</scope>
    <source>
        <strain evidence="1 2">BP5796</strain>
    </source>
</reference>